<dbReference type="RefSeq" id="WP_093621123.1">
    <property type="nucleotide sequence ID" value="NZ_BOMT01000073.1"/>
</dbReference>
<dbReference type="OrthoDB" id="4454357at2"/>
<organism evidence="1 2">
    <name type="scientific">Actinoplanes philippinensis</name>
    <dbReference type="NCBI Taxonomy" id="35752"/>
    <lineage>
        <taxon>Bacteria</taxon>
        <taxon>Bacillati</taxon>
        <taxon>Actinomycetota</taxon>
        <taxon>Actinomycetes</taxon>
        <taxon>Micromonosporales</taxon>
        <taxon>Micromonosporaceae</taxon>
        <taxon>Actinoplanes</taxon>
    </lineage>
</organism>
<dbReference type="InterPro" id="IPR011044">
    <property type="entry name" value="Quino_amine_DH_bsu"/>
</dbReference>
<dbReference type="STRING" id="35752.SAMN05421541_119158"/>
<accession>A0A1I2L6U0</accession>
<protein>
    <recommendedName>
        <fullName evidence="3">PQQ-like domain-containing protein</fullName>
    </recommendedName>
</protein>
<keyword evidence="2" id="KW-1185">Reference proteome</keyword>
<evidence type="ECO:0000313" key="2">
    <source>
        <dbReference type="Proteomes" id="UP000199645"/>
    </source>
</evidence>
<proteinExistence type="predicted"/>
<dbReference type="SUPFAM" id="SSF50969">
    <property type="entry name" value="YVTN repeat-like/Quinoprotein amine dehydrogenase"/>
    <property type="match status" value="1"/>
</dbReference>
<reference evidence="1 2" key="1">
    <citation type="submission" date="2016-10" db="EMBL/GenBank/DDBJ databases">
        <authorList>
            <person name="de Groot N.N."/>
        </authorList>
    </citation>
    <scope>NUCLEOTIDE SEQUENCE [LARGE SCALE GENOMIC DNA]</scope>
    <source>
        <strain evidence="1 2">DSM 43019</strain>
    </source>
</reference>
<sequence>MPVARLVATLPAPLDPATADEPGVRHLAGRNLLVQRGDAEVAAGDRRFPAPWPRGYGSIAVAPGGDVVVFAGVHALRAVDSDGLTRWEVRHGCWSDAICEVAHTSFEEYADDSDHRCASRGSAGFSADGRLLWAHVRTLDEDEPEEWLVLDAADGTVLGRVPTGTIASDSAHAPHPDPAAMGLTVAEGEESSPVLWGHWDGDELTVRRLPEDILLDISPSGESFLTADVDMRGLHLYRAGDTTPLGSLRDDEVVWDFQGAFPWESTAVVGTDEAEHFLIDVATMTTDGPITYPITPDGPALPAGPGTWATAGRDAVHLWEVG</sequence>
<name>A0A1I2L6U0_9ACTN</name>
<dbReference type="Proteomes" id="UP000199645">
    <property type="component" value="Unassembled WGS sequence"/>
</dbReference>
<evidence type="ECO:0000313" key="1">
    <source>
        <dbReference type="EMBL" id="SFF73167.1"/>
    </source>
</evidence>
<evidence type="ECO:0008006" key="3">
    <source>
        <dbReference type="Google" id="ProtNLM"/>
    </source>
</evidence>
<dbReference type="AlphaFoldDB" id="A0A1I2L6U0"/>
<dbReference type="EMBL" id="FONV01000019">
    <property type="protein sequence ID" value="SFF73167.1"/>
    <property type="molecule type" value="Genomic_DNA"/>
</dbReference>
<gene>
    <name evidence="1" type="ORF">SAMN05421541_119158</name>
</gene>